<name>X1UMX8_9ZZZZ</name>
<dbReference type="EMBL" id="BARW01017990">
    <property type="protein sequence ID" value="GAI93699.1"/>
    <property type="molecule type" value="Genomic_DNA"/>
</dbReference>
<accession>X1UMX8</accession>
<organism evidence="1">
    <name type="scientific">marine sediment metagenome</name>
    <dbReference type="NCBI Taxonomy" id="412755"/>
    <lineage>
        <taxon>unclassified sequences</taxon>
        <taxon>metagenomes</taxon>
        <taxon>ecological metagenomes</taxon>
    </lineage>
</organism>
<reference evidence="1" key="1">
    <citation type="journal article" date="2014" name="Front. Microbiol.">
        <title>High frequency of phylogenetically diverse reductive dehalogenase-homologous genes in deep subseafloor sedimentary metagenomes.</title>
        <authorList>
            <person name="Kawai M."/>
            <person name="Futagami T."/>
            <person name="Toyoda A."/>
            <person name="Takaki Y."/>
            <person name="Nishi S."/>
            <person name="Hori S."/>
            <person name="Arai W."/>
            <person name="Tsubouchi T."/>
            <person name="Morono Y."/>
            <person name="Uchiyama I."/>
            <person name="Ito T."/>
            <person name="Fujiyama A."/>
            <person name="Inagaki F."/>
            <person name="Takami H."/>
        </authorList>
    </citation>
    <scope>NUCLEOTIDE SEQUENCE</scope>
    <source>
        <strain evidence="1">Expedition CK06-06</strain>
    </source>
</reference>
<evidence type="ECO:0000313" key="1">
    <source>
        <dbReference type="EMBL" id="GAI93699.1"/>
    </source>
</evidence>
<feature type="non-terminal residue" evidence="1">
    <location>
        <position position="1"/>
    </location>
</feature>
<gene>
    <name evidence="1" type="ORF">S12H4_30910</name>
</gene>
<proteinExistence type="predicted"/>
<comment type="caution">
    <text evidence="1">The sequence shown here is derived from an EMBL/GenBank/DDBJ whole genome shotgun (WGS) entry which is preliminary data.</text>
</comment>
<sequence length="265" mass="28715">NDSGNGTKYMLIGTGNLELAIDVRKTTDASGLEEFVGGIHGNETTPIPVYSVDDAVIDYAGGVTGDTWIGKEIKIAFTTTLSFPTDASSFCSADYTLQLSQSGYLVDTVKTTLADSIIHDDFSIMLNCPNTDTSQGIRQPQGLSVGGGFKYLSADKNYTLTGYDNAGTSVNPLQSSVAFVNNEYAAICSYVLDPELDASMLLTPFQTKRDYSLIQDRTDRTLKFYTRGFNGNDSTGITVPVGTTWRHTKIYRAVKGNMKSLVGFF</sequence>
<dbReference type="AlphaFoldDB" id="X1UMX8"/>
<protein>
    <submittedName>
        <fullName evidence="1">Uncharacterized protein</fullName>
    </submittedName>
</protein>